<dbReference type="AlphaFoldDB" id="A0AA39WP55"/>
<name>A0AA39WP55_9PEZI</name>
<reference evidence="2" key="1">
    <citation type="submission" date="2023-06" db="EMBL/GenBank/DDBJ databases">
        <title>Genome-scale phylogeny and comparative genomics of the fungal order Sordariales.</title>
        <authorList>
            <consortium name="Lawrence Berkeley National Laboratory"/>
            <person name="Hensen N."/>
            <person name="Bonometti L."/>
            <person name="Westerberg I."/>
            <person name="Brannstrom I.O."/>
            <person name="Guillou S."/>
            <person name="Cros-Aarteil S."/>
            <person name="Calhoun S."/>
            <person name="Haridas S."/>
            <person name="Kuo A."/>
            <person name="Mondo S."/>
            <person name="Pangilinan J."/>
            <person name="Riley R."/>
            <person name="Labutti K."/>
            <person name="Andreopoulos B."/>
            <person name="Lipzen A."/>
            <person name="Chen C."/>
            <person name="Yanf M."/>
            <person name="Daum C."/>
            <person name="Ng V."/>
            <person name="Clum A."/>
            <person name="Steindorff A."/>
            <person name="Ohm R."/>
            <person name="Martin F."/>
            <person name="Silar P."/>
            <person name="Natvig D."/>
            <person name="Lalanne C."/>
            <person name="Gautier V."/>
            <person name="Ament-Velasquez S.L."/>
            <person name="Kruys A."/>
            <person name="Hutchinson M.I."/>
            <person name="Powell A.J."/>
            <person name="Barry K."/>
            <person name="Miller A.N."/>
            <person name="Grigoriev I.V."/>
            <person name="Debuchy R."/>
            <person name="Gladieux P."/>
            <person name="Thoren M.H."/>
            <person name="Johannesson H."/>
        </authorList>
    </citation>
    <scope>NUCLEOTIDE SEQUENCE</scope>
    <source>
        <strain evidence="2">CBS 606.72</strain>
    </source>
</reference>
<feature type="transmembrane region" description="Helical" evidence="1">
    <location>
        <begin position="114"/>
        <end position="134"/>
    </location>
</feature>
<evidence type="ECO:0000313" key="3">
    <source>
        <dbReference type="Proteomes" id="UP001175000"/>
    </source>
</evidence>
<keyword evidence="3" id="KW-1185">Reference proteome</keyword>
<keyword evidence="1" id="KW-0812">Transmembrane</keyword>
<feature type="transmembrane region" description="Helical" evidence="1">
    <location>
        <begin position="79"/>
        <end position="102"/>
    </location>
</feature>
<keyword evidence="1" id="KW-0472">Membrane</keyword>
<keyword evidence="1" id="KW-1133">Transmembrane helix</keyword>
<feature type="transmembrane region" description="Helical" evidence="1">
    <location>
        <begin position="281"/>
        <end position="302"/>
    </location>
</feature>
<organism evidence="2 3">
    <name type="scientific">Immersiella caudata</name>
    <dbReference type="NCBI Taxonomy" id="314043"/>
    <lineage>
        <taxon>Eukaryota</taxon>
        <taxon>Fungi</taxon>
        <taxon>Dikarya</taxon>
        <taxon>Ascomycota</taxon>
        <taxon>Pezizomycotina</taxon>
        <taxon>Sordariomycetes</taxon>
        <taxon>Sordariomycetidae</taxon>
        <taxon>Sordariales</taxon>
        <taxon>Lasiosphaeriaceae</taxon>
        <taxon>Immersiella</taxon>
    </lineage>
</organism>
<proteinExistence type="predicted"/>
<feature type="transmembrane region" description="Helical" evidence="1">
    <location>
        <begin position="54"/>
        <end position="73"/>
    </location>
</feature>
<evidence type="ECO:0000313" key="2">
    <source>
        <dbReference type="EMBL" id="KAK0619016.1"/>
    </source>
</evidence>
<protein>
    <submittedName>
        <fullName evidence="2">Uncharacterized protein</fullName>
    </submittedName>
</protein>
<accession>A0AA39WP55</accession>
<feature type="transmembrane region" description="Helical" evidence="1">
    <location>
        <begin position="21"/>
        <end position="42"/>
    </location>
</feature>
<sequence length="348" mass="38812">MESSDTTPTCGFEGNSDMYGLGIRLGIYMQWLSAILCNALLTDPTTERGIMNTALVYNVALLVVVFLLLKPGASDQATYAVEFLPIFLFIVNGYLTAFGFTFSRAQVRDIKLRGMFVCMQIQAIANQVIMPIALLYYSWFWIWAFDRSFLETPCGTSMFLMARLHGRGLMAARVAYGIICVLFGIYTGLIMVVYIFVFPDMLLGAVLSSLVGEAVATKALRSAWLSKFFRFHKALAACLRSITFGFTGLIYNPDDPDTEEDARNKINEEATSEDRIPRGPAVLLISLTTIFSILAIELTLYWNHIEQVYVLGNTGQLIPFIIGILGLCQCATTIIRDRSVGLYDFTLR</sequence>
<comment type="caution">
    <text evidence="2">The sequence shown here is derived from an EMBL/GenBank/DDBJ whole genome shotgun (WGS) entry which is preliminary data.</text>
</comment>
<dbReference type="EMBL" id="JAULSU010000004">
    <property type="protein sequence ID" value="KAK0619016.1"/>
    <property type="molecule type" value="Genomic_DNA"/>
</dbReference>
<feature type="transmembrane region" description="Helical" evidence="1">
    <location>
        <begin position="308"/>
        <end position="328"/>
    </location>
</feature>
<evidence type="ECO:0000256" key="1">
    <source>
        <dbReference type="SAM" id="Phobius"/>
    </source>
</evidence>
<gene>
    <name evidence="2" type="ORF">B0T14DRAFT_198914</name>
</gene>
<dbReference type="Proteomes" id="UP001175000">
    <property type="component" value="Unassembled WGS sequence"/>
</dbReference>
<feature type="transmembrane region" description="Helical" evidence="1">
    <location>
        <begin position="174"/>
        <end position="196"/>
    </location>
</feature>